<organism evidence="1 2">
    <name type="scientific">Cellulomonas fengjieae</name>
    <dbReference type="NCBI Taxonomy" id="2819978"/>
    <lineage>
        <taxon>Bacteria</taxon>
        <taxon>Bacillati</taxon>
        <taxon>Actinomycetota</taxon>
        <taxon>Actinomycetes</taxon>
        <taxon>Micrococcales</taxon>
        <taxon>Cellulomonadaceae</taxon>
        <taxon>Cellulomonas</taxon>
    </lineage>
</organism>
<comment type="caution">
    <text evidence="1">The sequence shown here is derived from an EMBL/GenBank/DDBJ whole genome shotgun (WGS) entry which is preliminary data.</text>
</comment>
<evidence type="ECO:0000313" key="1">
    <source>
        <dbReference type="EMBL" id="MBO3084729.1"/>
    </source>
</evidence>
<gene>
    <name evidence="1" type="ORF">J4035_08765</name>
</gene>
<name>A0ABS3SG52_9CELL</name>
<dbReference type="EMBL" id="JAGFBM010000003">
    <property type="protein sequence ID" value="MBO3084729.1"/>
    <property type="molecule type" value="Genomic_DNA"/>
</dbReference>
<dbReference type="RefSeq" id="WP_208289394.1">
    <property type="nucleotide sequence ID" value="NZ_CP074404.1"/>
</dbReference>
<accession>A0ABS3SG52</accession>
<protein>
    <recommendedName>
        <fullName evidence="3">DUF1508 domain-containing protein</fullName>
    </recommendedName>
</protein>
<evidence type="ECO:0000313" key="2">
    <source>
        <dbReference type="Proteomes" id="UP000678317"/>
    </source>
</evidence>
<sequence>MYDDVGTVQITLTTTWTGRYRVDGTTQWRDVVGTAETSSTSAPFSVEERRSRLVSGLCTDTPKPADC</sequence>
<evidence type="ECO:0008006" key="3">
    <source>
        <dbReference type="Google" id="ProtNLM"/>
    </source>
</evidence>
<dbReference type="Proteomes" id="UP000678317">
    <property type="component" value="Unassembled WGS sequence"/>
</dbReference>
<proteinExistence type="predicted"/>
<reference evidence="1 2" key="1">
    <citation type="submission" date="2021-03" db="EMBL/GenBank/DDBJ databases">
        <title>novel species in genus Cellulomonas.</title>
        <authorList>
            <person name="Zhang G."/>
        </authorList>
    </citation>
    <scope>NUCLEOTIDE SEQUENCE [LARGE SCALE GENOMIC DNA]</scope>
    <source>
        <strain evidence="2">zg-ZUI188</strain>
    </source>
</reference>
<keyword evidence="2" id="KW-1185">Reference proteome</keyword>